<proteinExistence type="predicted"/>
<accession>A0A8T1TTP8</accession>
<dbReference type="EMBL" id="JAENGZ010001376">
    <property type="protein sequence ID" value="KAG6948485.1"/>
    <property type="molecule type" value="Genomic_DNA"/>
</dbReference>
<dbReference type="Proteomes" id="UP000688947">
    <property type="component" value="Unassembled WGS sequence"/>
</dbReference>
<evidence type="ECO:0000313" key="1">
    <source>
        <dbReference type="EMBL" id="KAG6948485.1"/>
    </source>
</evidence>
<protein>
    <submittedName>
        <fullName evidence="1">Uncharacterized protein</fullName>
    </submittedName>
</protein>
<dbReference type="OrthoDB" id="121525at2759"/>
<sequence>MYKEFRVNLSRAQAVNVLHGKPVRLTHAQLNADPAHYFHPENYKKLVKAYESGKGTTLQMSHGEVLRTHQSGLSGSGFWNFLKDNWKPIASTVLDKVADIAAPETGGLSQGVRSGFKTLTGIGMATAEPRRSRRMKGGSFRLA</sequence>
<evidence type="ECO:0000313" key="2">
    <source>
        <dbReference type="Proteomes" id="UP000688947"/>
    </source>
</evidence>
<organism evidence="1 2">
    <name type="scientific">Phytophthora cactorum</name>
    <dbReference type="NCBI Taxonomy" id="29920"/>
    <lineage>
        <taxon>Eukaryota</taxon>
        <taxon>Sar</taxon>
        <taxon>Stramenopiles</taxon>
        <taxon>Oomycota</taxon>
        <taxon>Peronosporomycetes</taxon>
        <taxon>Peronosporales</taxon>
        <taxon>Peronosporaceae</taxon>
        <taxon>Phytophthora</taxon>
    </lineage>
</organism>
<gene>
    <name evidence="1" type="ORF">JG687_00015446</name>
</gene>
<name>A0A8T1TTP8_9STRA</name>
<dbReference type="AlphaFoldDB" id="A0A8T1TTP8"/>
<reference evidence="1" key="1">
    <citation type="submission" date="2021-01" db="EMBL/GenBank/DDBJ databases">
        <title>Phytophthora aleatoria, a newly-described species from Pinus radiata is distinct from Phytophthora cactorum isolates based on comparative genomics.</title>
        <authorList>
            <person name="Mcdougal R."/>
            <person name="Panda P."/>
            <person name="Williams N."/>
            <person name="Studholme D.J."/>
        </authorList>
    </citation>
    <scope>NUCLEOTIDE SEQUENCE</scope>
    <source>
        <strain evidence="1">NZFS 3830</strain>
    </source>
</reference>
<comment type="caution">
    <text evidence="1">The sequence shown here is derived from an EMBL/GenBank/DDBJ whole genome shotgun (WGS) entry which is preliminary data.</text>
</comment>